<dbReference type="Pfam" id="PF04072">
    <property type="entry name" value="LCM"/>
    <property type="match status" value="1"/>
</dbReference>
<protein>
    <submittedName>
        <fullName evidence="3">Class I SAM-dependent methyltransferase</fullName>
    </submittedName>
</protein>
<dbReference type="EMBL" id="NRQW01000255">
    <property type="protein sequence ID" value="PLZ89935.1"/>
    <property type="molecule type" value="Genomic_DNA"/>
</dbReference>
<keyword evidence="2 3" id="KW-0808">Transferase</keyword>
<evidence type="ECO:0000256" key="2">
    <source>
        <dbReference type="ARBA" id="ARBA00022679"/>
    </source>
</evidence>
<dbReference type="SUPFAM" id="SSF53335">
    <property type="entry name" value="S-adenosyl-L-methionine-dependent methyltransferases"/>
    <property type="match status" value="1"/>
</dbReference>
<keyword evidence="4" id="KW-1185">Reference proteome</keyword>
<gene>
    <name evidence="3" type="ORF">CEN44_12010</name>
</gene>
<dbReference type="GO" id="GO:0032259">
    <property type="term" value="P:methylation"/>
    <property type="evidence" value="ECO:0007669"/>
    <property type="project" value="UniProtKB-KW"/>
</dbReference>
<dbReference type="GO" id="GO:0008168">
    <property type="term" value="F:methyltransferase activity"/>
    <property type="evidence" value="ECO:0007669"/>
    <property type="project" value="UniProtKB-KW"/>
</dbReference>
<reference evidence="3 4" key="1">
    <citation type="submission" date="2017-08" db="EMBL/GenBank/DDBJ databases">
        <title>Genomes of Fischerella (Mastigocladus) sp. strains.</title>
        <authorList>
            <person name="Miller S.R."/>
        </authorList>
    </citation>
    <scope>NUCLEOTIDE SEQUENCE [LARGE SCALE GENOMIC DNA]</scope>
    <source>
        <strain evidence="3 4">CCMEE 5323</strain>
    </source>
</reference>
<dbReference type="InterPro" id="IPR007213">
    <property type="entry name" value="Ppm1/Ppm2/Tcmp"/>
</dbReference>
<dbReference type="PANTHER" id="PTHR43619">
    <property type="entry name" value="S-ADENOSYL-L-METHIONINE-DEPENDENT METHYLTRANSFERASE YKTD-RELATED"/>
    <property type="match status" value="1"/>
</dbReference>
<dbReference type="PIRSF" id="PIRSF028177">
    <property type="entry name" value="Polyketide_synth_Omtfrase_TcmP"/>
    <property type="match status" value="1"/>
</dbReference>
<dbReference type="InterPro" id="IPR029063">
    <property type="entry name" value="SAM-dependent_MTases_sf"/>
</dbReference>
<organism evidence="3 4">
    <name type="scientific">Fischerella muscicola CCMEE 5323</name>
    <dbReference type="NCBI Taxonomy" id="2019572"/>
    <lineage>
        <taxon>Bacteria</taxon>
        <taxon>Bacillati</taxon>
        <taxon>Cyanobacteriota</taxon>
        <taxon>Cyanophyceae</taxon>
        <taxon>Nostocales</taxon>
        <taxon>Hapalosiphonaceae</taxon>
        <taxon>Fischerella</taxon>
    </lineage>
</organism>
<dbReference type="RefSeq" id="WP_016866579.1">
    <property type="nucleotide sequence ID" value="NZ_CAWNVR010000353.1"/>
</dbReference>
<name>A0A2N6K399_FISMU</name>
<comment type="caution">
    <text evidence="3">The sequence shown here is derived from an EMBL/GenBank/DDBJ whole genome shotgun (WGS) entry which is preliminary data.</text>
</comment>
<dbReference type="Proteomes" id="UP000235036">
    <property type="component" value="Unassembled WGS sequence"/>
</dbReference>
<proteinExistence type="predicted"/>
<dbReference type="PANTHER" id="PTHR43619:SF2">
    <property type="entry name" value="S-ADENOSYL-L-METHIONINE-DEPENDENT METHYLTRANSFERASES SUPERFAMILY PROTEIN"/>
    <property type="match status" value="1"/>
</dbReference>
<evidence type="ECO:0000313" key="4">
    <source>
        <dbReference type="Proteomes" id="UP000235036"/>
    </source>
</evidence>
<dbReference type="InterPro" id="IPR016874">
    <property type="entry name" value="TcmP-like"/>
</dbReference>
<evidence type="ECO:0000256" key="1">
    <source>
        <dbReference type="ARBA" id="ARBA00022603"/>
    </source>
</evidence>
<sequence>MTKTKVNLGVIQETLLITLWARATEIKQPEPIIVDPKSVKILEAIDYDFAKFATAKNSQTGTCLRGMILDKWVRTYLEKYPQGTVVEIGAGLNTRFERVDNGQVRWFDLDLPDAMQLRQQFFPETERRHFITASCLDTDWFECVKAIGVQRCMFVAEGVLMYLNEKQVQQLFANLLQEFPGSWFAFDSMSPLMVKNQKRHDSLKYTSAKFDWGISDIQKIKNWDSRYQILEVCRFSDLPKKYLKRFSLINRFLFSYIPPLVNMYRLALVQLG</sequence>
<dbReference type="AlphaFoldDB" id="A0A2N6K399"/>
<evidence type="ECO:0000313" key="3">
    <source>
        <dbReference type="EMBL" id="PLZ89935.1"/>
    </source>
</evidence>
<dbReference type="Gene3D" id="3.40.50.150">
    <property type="entry name" value="Vaccinia Virus protein VP39"/>
    <property type="match status" value="1"/>
</dbReference>
<keyword evidence="1 3" id="KW-0489">Methyltransferase</keyword>
<accession>A0A2N6K399</accession>